<name>Q6IL27_DROME</name>
<organism evidence="2">
    <name type="scientific">Drosophila melanogaster</name>
    <name type="common">Fruit fly</name>
    <dbReference type="NCBI Taxonomy" id="7227"/>
    <lineage>
        <taxon>Eukaryota</taxon>
        <taxon>Metazoa</taxon>
        <taxon>Ecdysozoa</taxon>
        <taxon>Arthropoda</taxon>
        <taxon>Hexapoda</taxon>
        <taxon>Insecta</taxon>
        <taxon>Pterygota</taxon>
        <taxon>Neoptera</taxon>
        <taxon>Endopterygota</taxon>
        <taxon>Diptera</taxon>
        <taxon>Brachycera</taxon>
        <taxon>Muscomorpha</taxon>
        <taxon>Ephydroidea</taxon>
        <taxon>Drosophilidae</taxon>
        <taxon>Drosophila</taxon>
        <taxon>Sophophora</taxon>
    </lineage>
</organism>
<dbReference type="EMBL" id="BK002189">
    <property type="protein sequence ID" value="DAA03034.1"/>
    <property type="molecule type" value="Genomic_DNA"/>
</dbReference>
<protein>
    <submittedName>
        <fullName evidence="2">HDC10620</fullName>
    </submittedName>
</protein>
<dbReference type="AlphaFoldDB" id="Q6IL27"/>
<evidence type="ECO:0000256" key="1">
    <source>
        <dbReference type="SAM" id="MobiDB-lite"/>
    </source>
</evidence>
<gene>
    <name evidence="2" type="ORF">HDC10620</name>
</gene>
<reference evidence="2" key="1">
    <citation type="journal article" date="2003" name="Genome Biol.">
        <title>An integrated gene annotation and transcriptional profiling approach towards the full gene content of the Drosophila genome.</title>
        <authorList>
            <person name="Hild M."/>
            <person name="Beckmann B."/>
            <person name="Haas S.A."/>
            <person name="Koch B."/>
            <person name="Solovyev V."/>
            <person name="Busold C."/>
            <person name="Fellenberg K."/>
            <person name="Boutros M."/>
            <person name="Vingron M."/>
            <person name="Sauer F."/>
            <person name="Hoheisel J.D."/>
            <person name="Paro R."/>
        </authorList>
    </citation>
    <scope>NUCLEOTIDE SEQUENCE</scope>
</reference>
<proteinExistence type="predicted"/>
<accession>Q6IL27</accession>
<evidence type="ECO:0000313" key="2">
    <source>
        <dbReference type="EMBL" id="DAA03034.1"/>
    </source>
</evidence>
<sequence>MSGGRRGKGWGKPDILTAARNPDGQLDKRNGRSRALQVRVADVHWRFKPSAGQRTSAADLARLPRPLATYV</sequence>
<feature type="region of interest" description="Disordered" evidence="1">
    <location>
        <begin position="1"/>
        <end position="33"/>
    </location>
</feature>